<name>A0A164MCI4_9AGAM</name>
<evidence type="ECO:0000256" key="1">
    <source>
        <dbReference type="SAM" id="MobiDB-lite"/>
    </source>
</evidence>
<dbReference type="InterPro" id="IPR036537">
    <property type="entry name" value="Adaptor_Cbl_N_dom_sf"/>
</dbReference>
<dbReference type="GO" id="GO:0007166">
    <property type="term" value="P:cell surface receptor signaling pathway"/>
    <property type="evidence" value="ECO:0007669"/>
    <property type="project" value="InterPro"/>
</dbReference>
<organism evidence="2 3">
    <name type="scientific">Sistotremastrum niveocremeum HHB9708</name>
    <dbReference type="NCBI Taxonomy" id="1314777"/>
    <lineage>
        <taxon>Eukaryota</taxon>
        <taxon>Fungi</taxon>
        <taxon>Dikarya</taxon>
        <taxon>Basidiomycota</taxon>
        <taxon>Agaricomycotina</taxon>
        <taxon>Agaricomycetes</taxon>
        <taxon>Sistotremastrales</taxon>
        <taxon>Sistotremastraceae</taxon>
        <taxon>Sertulicium</taxon>
        <taxon>Sertulicium niveocremeum</taxon>
    </lineage>
</organism>
<dbReference type="CDD" id="cd21037">
    <property type="entry name" value="MLKL_NTD"/>
    <property type="match status" value="1"/>
</dbReference>
<gene>
    <name evidence="2" type="ORF">SISNIDRAFT_543895</name>
</gene>
<proteinExistence type="predicted"/>
<evidence type="ECO:0000313" key="3">
    <source>
        <dbReference type="Proteomes" id="UP000076722"/>
    </source>
</evidence>
<dbReference type="AlphaFoldDB" id="A0A164MCI4"/>
<feature type="compositionally biased region" description="Pro residues" evidence="1">
    <location>
        <begin position="546"/>
        <end position="557"/>
    </location>
</feature>
<dbReference type="InterPro" id="IPR059179">
    <property type="entry name" value="MLKL-like_MCAfunc"/>
</dbReference>
<evidence type="ECO:0000313" key="2">
    <source>
        <dbReference type="EMBL" id="KZS86579.1"/>
    </source>
</evidence>
<keyword evidence="3" id="KW-1185">Reference proteome</keyword>
<dbReference type="EMBL" id="KV419483">
    <property type="protein sequence ID" value="KZS86579.1"/>
    <property type="molecule type" value="Genomic_DNA"/>
</dbReference>
<dbReference type="Gene3D" id="1.20.930.20">
    <property type="entry name" value="Adaptor protein Cbl, N-terminal domain"/>
    <property type="match status" value="1"/>
</dbReference>
<sequence>MALTEPEPSAFGAPDPVLTNLNALFLTSRSSMMKTASTLTIPTRVVHFTFLAMPPLRKTELSPLPFTTSPSLIPMPLSADASSNLIRSLKVVQSLGEAVPHGGILKAVAGRVRQNKQECGDIARRAAEHIAVLKRLDEDQELSNDLIDRLERYHRILKAVLEKVERLGTEPNWKRTLRASSVQDETNGCLNRLNEGYQMYIMMTRSGETNEIPMRRLDFGEEIKRVEKKTYVLRIEHGRMIGFTGRSKAVILRRFEVKPEVKNEDRCLEEFKKEKPIFCENAWGREYGENTYDRARGCIFVSIRKFGRPSHRLIGSRQDTSFFRTTEGRGEEGDGKNGRSVGGFSVAVERGILQDSFGGATGSVEENAALFERISEVARKWSEAKTWENTWNLWTWLRWWSGASEIERETENLPVVGEIGWIEGKVWHPIGLVHQFLVSDPQEYDITASRWRDGEWETTTATQMGKSMRWSMDVSPGENVYLRTYATSYRTTEITDFFLRSALTLARDCGVDVRLLRLVSRMGFRVDTSLMITEQPLSPVHYSAYPPGPDGSVPDPPGSWSHSPDPLCSDQCLQENAAQARVHISPFVEYERINNHVLSILQELDSHGFLLVPDITYASDLPFASITEVSDQEPVKATAEARPIKRLGKQLLSAFAKKRKTSYS</sequence>
<dbReference type="Proteomes" id="UP000076722">
    <property type="component" value="Unassembled WGS sequence"/>
</dbReference>
<feature type="region of interest" description="Disordered" evidence="1">
    <location>
        <begin position="543"/>
        <end position="566"/>
    </location>
</feature>
<reference evidence="2 3" key="1">
    <citation type="journal article" date="2016" name="Mol. Biol. Evol.">
        <title>Comparative Genomics of Early-Diverging Mushroom-Forming Fungi Provides Insights into the Origins of Lignocellulose Decay Capabilities.</title>
        <authorList>
            <person name="Nagy L.G."/>
            <person name="Riley R."/>
            <person name="Tritt A."/>
            <person name="Adam C."/>
            <person name="Daum C."/>
            <person name="Floudas D."/>
            <person name="Sun H."/>
            <person name="Yadav J.S."/>
            <person name="Pangilinan J."/>
            <person name="Larsson K.H."/>
            <person name="Matsuura K."/>
            <person name="Barry K."/>
            <person name="Labutti K."/>
            <person name="Kuo R."/>
            <person name="Ohm R.A."/>
            <person name="Bhattacharya S.S."/>
            <person name="Shirouzu T."/>
            <person name="Yoshinaga Y."/>
            <person name="Martin F.M."/>
            <person name="Grigoriev I.V."/>
            <person name="Hibbett D.S."/>
        </authorList>
    </citation>
    <scope>NUCLEOTIDE SEQUENCE [LARGE SCALE GENOMIC DNA]</scope>
    <source>
        <strain evidence="2 3">HHB9708</strain>
    </source>
</reference>
<dbReference type="OrthoDB" id="192148at2759"/>
<accession>A0A164MCI4</accession>
<protein>
    <submittedName>
        <fullName evidence="2">Uncharacterized protein</fullName>
    </submittedName>
</protein>